<reference evidence="1" key="1">
    <citation type="submission" date="2023-07" db="EMBL/GenBank/DDBJ databases">
        <title>draft genome sequence of fig (Ficus carica).</title>
        <authorList>
            <person name="Takahashi T."/>
            <person name="Nishimura K."/>
        </authorList>
    </citation>
    <scope>NUCLEOTIDE SEQUENCE</scope>
</reference>
<evidence type="ECO:0000313" key="2">
    <source>
        <dbReference type="Proteomes" id="UP001187192"/>
    </source>
</evidence>
<protein>
    <submittedName>
        <fullName evidence="1">Uncharacterized protein</fullName>
    </submittedName>
</protein>
<dbReference type="Proteomes" id="UP001187192">
    <property type="component" value="Unassembled WGS sequence"/>
</dbReference>
<proteinExistence type="predicted"/>
<dbReference type="EMBL" id="BTGU01001460">
    <property type="protein sequence ID" value="GMN23537.1"/>
    <property type="molecule type" value="Genomic_DNA"/>
</dbReference>
<keyword evidence="2" id="KW-1185">Reference proteome</keyword>
<name>A0AA87YWE4_FICCA</name>
<comment type="caution">
    <text evidence="1">The sequence shown here is derived from an EMBL/GenBank/DDBJ whole genome shotgun (WGS) entry which is preliminary data.</text>
</comment>
<dbReference type="AlphaFoldDB" id="A0AA87YWE4"/>
<organism evidence="1 2">
    <name type="scientific">Ficus carica</name>
    <name type="common">Common fig</name>
    <dbReference type="NCBI Taxonomy" id="3494"/>
    <lineage>
        <taxon>Eukaryota</taxon>
        <taxon>Viridiplantae</taxon>
        <taxon>Streptophyta</taxon>
        <taxon>Embryophyta</taxon>
        <taxon>Tracheophyta</taxon>
        <taxon>Spermatophyta</taxon>
        <taxon>Magnoliopsida</taxon>
        <taxon>eudicotyledons</taxon>
        <taxon>Gunneridae</taxon>
        <taxon>Pentapetalae</taxon>
        <taxon>rosids</taxon>
        <taxon>fabids</taxon>
        <taxon>Rosales</taxon>
        <taxon>Moraceae</taxon>
        <taxon>Ficeae</taxon>
        <taxon>Ficus</taxon>
    </lineage>
</organism>
<sequence>MNVIFTLQVHHESFGADIERIFGLQEETPLRSLFSLPTSGISTQSTVLLPRVTFLGSIVVFLPACGLETTLVNVEPLRI</sequence>
<evidence type="ECO:0000313" key="1">
    <source>
        <dbReference type="EMBL" id="GMN23537.1"/>
    </source>
</evidence>
<accession>A0AA87YWE4</accession>
<gene>
    <name evidence="1" type="ORF">TIFTF001_040468</name>
</gene>